<evidence type="ECO:0000256" key="7">
    <source>
        <dbReference type="ARBA" id="ARBA00023146"/>
    </source>
</evidence>
<dbReference type="GO" id="GO:0006427">
    <property type="term" value="P:histidyl-tRNA aminoacylation"/>
    <property type="evidence" value="ECO:0007669"/>
    <property type="project" value="UniProtKB-UniRule"/>
</dbReference>
<dbReference type="InterPro" id="IPR015807">
    <property type="entry name" value="His-tRNA-ligase"/>
</dbReference>
<dbReference type="InterPro" id="IPR041715">
    <property type="entry name" value="HisRS-like_core"/>
</dbReference>
<dbReference type="AlphaFoldDB" id="A0A0V7ZBL9"/>
<keyword evidence="13" id="KW-1185">Reference proteome</keyword>
<dbReference type="GO" id="GO:0005737">
    <property type="term" value="C:cytoplasm"/>
    <property type="evidence" value="ECO:0007669"/>
    <property type="project" value="UniProtKB-SubCell"/>
</dbReference>
<keyword evidence="5 9" id="KW-0067">ATP-binding</keyword>
<dbReference type="InterPro" id="IPR006195">
    <property type="entry name" value="aa-tRNA-synth_II"/>
</dbReference>
<reference evidence="12 13" key="1">
    <citation type="journal article" date="2015" name="Genome Announc.">
        <title>Draft Genome of the Euendolithic (true boring) Cyanobacterium Mastigocoleus testarum strain BC008.</title>
        <authorList>
            <person name="Guida B.S."/>
            <person name="Garcia-Pichel F."/>
        </authorList>
    </citation>
    <scope>NUCLEOTIDE SEQUENCE [LARGE SCALE GENOMIC DNA]</scope>
    <source>
        <strain evidence="12 13">BC008</strain>
    </source>
</reference>
<evidence type="ECO:0000256" key="10">
    <source>
        <dbReference type="PIRSR" id="PIRSR001549-1"/>
    </source>
</evidence>
<dbReference type="SUPFAM" id="SSF52954">
    <property type="entry name" value="Class II aaRS ABD-related"/>
    <property type="match status" value="1"/>
</dbReference>
<comment type="catalytic activity">
    <reaction evidence="8 9">
        <text>tRNA(His) + L-histidine + ATP = L-histidyl-tRNA(His) + AMP + diphosphate + H(+)</text>
        <dbReference type="Rhea" id="RHEA:17313"/>
        <dbReference type="Rhea" id="RHEA-COMP:9665"/>
        <dbReference type="Rhea" id="RHEA-COMP:9689"/>
        <dbReference type="ChEBI" id="CHEBI:15378"/>
        <dbReference type="ChEBI" id="CHEBI:30616"/>
        <dbReference type="ChEBI" id="CHEBI:33019"/>
        <dbReference type="ChEBI" id="CHEBI:57595"/>
        <dbReference type="ChEBI" id="CHEBI:78442"/>
        <dbReference type="ChEBI" id="CHEBI:78527"/>
        <dbReference type="ChEBI" id="CHEBI:456215"/>
        <dbReference type="EC" id="6.1.1.21"/>
    </reaction>
</comment>
<evidence type="ECO:0000313" key="12">
    <source>
        <dbReference type="EMBL" id="KST61923.1"/>
    </source>
</evidence>
<dbReference type="HAMAP" id="MF_00127">
    <property type="entry name" value="His_tRNA_synth"/>
    <property type="match status" value="1"/>
</dbReference>
<evidence type="ECO:0000256" key="9">
    <source>
        <dbReference type="HAMAP-Rule" id="MF_00127"/>
    </source>
</evidence>
<feature type="domain" description="Aminoacyl-transfer RNA synthetases class-II family profile" evidence="11">
    <location>
        <begin position="29"/>
        <end position="365"/>
    </location>
</feature>
<gene>
    <name evidence="9" type="primary">hisS</name>
    <name evidence="12" type="ORF">BC008_07710</name>
</gene>
<evidence type="ECO:0000256" key="4">
    <source>
        <dbReference type="ARBA" id="ARBA00022741"/>
    </source>
</evidence>
<evidence type="ECO:0000256" key="8">
    <source>
        <dbReference type="ARBA" id="ARBA00047639"/>
    </source>
</evidence>
<dbReference type="EMBL" id="LMTZ01000167">
    <property type="protein sequence ID" value="KST61923.1"/>
    <property type="molecule type" value="Genomic_DNA"/>
</dbReference>
<dbReference type="CDD" id="cd00859">
    <property type="entry name" value="HisRS_anticodon"/>
    <property type="match status" value="1"/>
</dbReference>
<dbReference type="Gene3D" id="3.30.930.10">
    <property type="entry name" value="Bira Bifunctional Protein, Domain 2"/>
    <property type="match status" value="1"/>
</dbReference>
<dbReference type="PIRSF" id="PIRSF001549">
    <property type="entry name" value="His-tRNA_synth"/>
    <property type="match status" value="1"/>
</dbReference>
<keyword evidence="3 9" id="KW-0436">Ligase</keyword>
<dbReference type="Proteomes" id="UP000053372">
    <property type="component" value="Unassembled WGS sequence"/>
</dbReference>
<dbReference type="InterPro" id="IPR004154">
    <property type="entry name" value="Anticodon-bd"/>
</dbReference>
<evidence type="ECO:0000313" key="13">
    <source>
        <dbReference type="Proteomes" id="UP000053372"/>
    </source>
</evidence>
<dbReference type="NCBIfam" id="TIGR00442">
    <property type="entry name" value="hisS"/>
    <property type="match status" value="1"/>
</dbReference>
<dbReference type="Pfam" id="PF03129">
    <property type="entry name" value="HGTP_anticodon"/>
    <property type="match status" value="1"/>
</dbReference>
<dbReference type="Gene3D" id="3.40.50.800">
    <property type="entry name" value="Anticodon-binding domain"/>
    <property type="match status" value="1"/>
</dbReference>
<organism evidence="12 13">
    <name type="scientific">Mastigocoleus testarum BC008</name>
    <dbReference type="NCBI Taxonomy" id="371196"/>
    <lineage>
        <taxon>Bacteria</taxon>
        <taxon>Bacillati</taxon>
        <taxon>Cyanobacteriota</taxon>
        <taxon>Cyanophyceae</taxon>
        <taxon>Nostocales</taxon>
        <taxon>Hapalosiphonaceae</taxon>
        <taxon>Mastigocoleus</taxon>
    </lineage>
</organism>
<feature type="binding site" evidence="10">
    <location>
        <position position="298"/>
    </location>
    <ligand>
        <name>L-histidine</name>
        <dbReference type="ChEBI" id="CHEBI:57595"/>
    </ligand>
</feature>
<dbReference type="GO" id="GO:0005524">
    <property type="term" value="F:ATP binding"/>
    <property type="evidence" value="ECO:0007669"/>
    <property type="project" value="UniProtKB-UniRule"/>
</dbReference>
<comment type="subcellular location">
    <subcellularLocation>
        <location evidence="9">Cytoplasm</location>
    </subcellularLocation>
</comment>
<proteinExistence type="inferred from homology"/>
<comment type="subunit">
    <text evidence="9">Homodimer.</text>
</comment>
<sequence length="462" mass="51448">MAKADKINFTTPSGFPEFLPGEKRLEVYLLDTIRGVFESYGFTPIETPAVERLEVLQAKGNQGDNIIYGIDPILPPNRQAEKDKAGESGSEARALKFDQTVPLAAYIARNLNNLTFPFARYQMDPVFRGERAKDGRFRQFRQCDIDVIARRELSLLYDAQMPAIISEIFTAIKIGDFVIRINNRKILTGFFQSVGVAEDKIRSCVNIIDNLEKIGETKVKQELDKIGISAEQTQQIIDFIKIDGTVEQILNELKNLTEKMPEAEQFKLGVTELATVISGVRNLGVSENNFCIDLSIARGLNYYTGTVYETTLIGHEALGSICSGGRYEELVGMFLGEKMPGVGISIGLTRLISRLLKAGILDVLPSTPAQVMVVNMQNELMPTYLQVSQQLRQAGINVITSFDQRSLGKQFQLAEKQGISLCVIIGTEEAKTNKAALKDLRNREQIEVTQEELAAQIQKRLS</sequence>
<dbReference type="PANTHER" id="PTHR11476:SF7">
    <property type="entry name" value="HISTIDINE--TRNA LIGASE"/>
    <property type="match status" value="1"/>
</dbReference>
<dbReference type="InterPro" id="IPR036621">
    <property type="entry name" value="Anticodon-bd_dom_sf"/>
</dbReference>
<dbReference type="InterPro" id="IPR033656">
    <property type="entry name" value="HisRS_anticodon"/>
</dbReference>
<feature type="binding site" evidence="10">
    <location>
        <position position="128"/>
    </location>
    <ligand>
        <name>L-histidine</name>
        <dbReference type="ChEBI" id="CHEBI:57595"/>
    </ligand>
</feature>
<feature type="binding site" evidence="10">
    <location>
        <begin position="302"/>
        <end position="303"/>
    </location>
    <ligand>
        <name>L-histidine</name>
        <dbReference type="ChEBI" id="CHEBI:57595"/>
    </ligand>
</feature>
<dbReference type="GO" id="GO:0004821">
    <property type="term" value="F:histidine-tRNA ligase activity"/>
    <property type="evidence" value="ECO:0007669"/>
    <property type="project" value="UniProtKB-UniRule"/>
</dbReference>
<dbReference type="Pfam" id="PF13393">
    <property type="entry name" value="tRNA-synt_His"/>
    <property type="match status" value="1"/>
</dbReference>
<comment type="caution">
    <text evidence="12">The sequence shown here is derived from an EMBL/GenBank/DDBJ whole genome shotgun (WGS) entry which is preliminary data.</text>
</comment>
<feature type="binding site" evidence="10">
    <location>
        <position position="146"/>
    </location>
    <ligand>
        <name>L-histidine</name>
        <dbReference type="ChEBI" id="CHEBI:57595"/>
    </ligand>
</feature>
<keyword evidence="7 9" id="KW-0030">Aminoacyl-tRNA synthetase</keyword>
<dbReference type="EC" id="6.1.1.21" evidence="9"/>
<dbReference type="RefSeq" id="WP_027846131.1">
    <property type="nucleotide sequence ID" value="NZ_LMTZ01000167.1"/>
</dbReference>
<dbReference type="CDD" id="cd00773">
    <property type="entry name" value="HisRS-like_core"/>
    <property type="match status" value="1"/>
</dbReference>
<evidence type="ECO:0000256" key="6">
    <source>
        <dbReference type="ARBA" id="ARBA00022917"/>
    </source>
</evidence>
<keyword evidence="2 9" id="KW-0963">Cytoplasm</keyword>
<protein>
    <recommendedName>
        <fullName evidence="9">Histidine--tRNA ligase</fullName>
        <ecNumber evidence="9">6.1.1.21</ecNumber>
    </recommendedName>
    <alternativeName>
        <fullName evidence="9">Histidyl-tRNA synthetase</fullName>
        <shortName evidence="9">HisRS</shortName>
    </alternativeName>
</protein>
<evidence type="ECO:0000256" key="3">
    <source>
        <dbReference type="ARBA" id="ARBA00022598"/>
    </source>
</evidence>
<keyword evidence="4 9" id="KW-0547">Nucleotide-binding</keyword>
<feature type="binding site" evidence="10">
    <location>
        <position position="142"/>
    </location>
    <ligand>
        <name>L-histidine</name>
        <dbReference type="ChEBI" id="CHEBI:57595"/>
    </ligand>
</feature>
<dbReference type="PANTHER" id="PTHR11476">
    <property type="entry name" value="HISTIDYL-TRNA SYNTHETASE"/>
    <property type="match status" value="1"/>
</dbReference>
<dbReference type="InterPro" id="IPR004516">
    <property type="entry name" value="HisRS/HisZ"/>
</dbReference>
<accession>A0A0V7ZBL9</accession>
<feature type="binding site" evidence="10">
    <location>
        <begin position="98"/>
        <end position="100"/>
    </location>
    <ligand>
        <name>L-histidine</name>
        <dbReference type="ChEBI" id="CHEBI:57595"/>
    </ligand>
</feature>
<dbReference type="PROSITE" id="PS50862">
    <property type="entry name" value="AA_TRNA_LIGASE_II"/>
    <property type="match status" value="1"/>
</dbReference>
<evidence type="ECO:0000256" key="5">
    <source>
        <dbReference type="ARBA" id="ARBA00022840"/>
    </source>
</evidence>
<dbReference type="SUPFAM" id="SSF55681">
    <property type="entry name" value="Class II aaRS and biotin synthetases"/>
    <property type="match status" value="1"/>
</dbReference>
<comment type="similarity">
    <text evidence="1 9">Belongs to the class-II aminoacyl-tRNA synthetase family.</text>
</comment>
<evidence type="ECO:0000256" key="1">
    <source>
        <dbReference type="ARBA" id="ARBA00008226"/>
    </source>
</evidence>
<evidence type="ECO:0000256" key="2">
    <source>
        <dbReference type="ARBA" id="ARBA00022490"/>
    </source>
</evidence>
<dbReference type="OrthoDB" id="9800814at2"/>
<evidence type="ECO:0000259" key="11">
    <source>
        <dbReference type="PROSITE" id="PS50862"/>
    </source>
</evidence>
<name>A0A0V7ZBL9_9CYAN</name>
<dbReference type="InterPro" id="IPR045864">
    <property type="entry name" value="aa-tRNA-synth_II/BPL/LPL"/>
</dbReference>
<keyword evidence="6 9" id="KW-0648">Protein biosynthesis</keyword>